<dbReference type="OrthoDB" id="7060788at2"/>
<reference evidence="3 4" key="1">
    <citation type="submission" date="2019-09" db="EMBL/GenBank/DDBJ databases">
        <title>Hybrid Assembly of the complete Genome of the Deep-Sea Bacterium Moritella marina from long Nanopore and Illumina reads.</title>
        <authorList>
            <person name="Magin S."/>
            <person name="Georgoulis A."/>
            <person name="Papadimitriou K."/>
            <person name="Iliakis G."/>
            <person name="Vorgias C.E."/>
        </authorList>
    </citation>
    <scope>NUCLEOTIDE SEQUENCE [LARGE SCALE GENOMIC DNA]</scope>
    <source>
        <strain evidence="3 4">MP-1</strain>
    </source>
</reference>
<evidence type="ECO:0000259" key="1">
    <source>
        <dbReference type="Pfam" id="PF00899"/>
    </source>
</evidence>
<feature type="domain" description="THIF-type NAD/FAD binding fold" evidence="1">
    <location>
        <begin position="340"/>
        <end position="551"/>
    </location>
</feature>
<dbReference type="Gene3D" id="3.40.50.720">
    <property type="entry name" value="NAD(P)-binding Rossmann-like Domain"/>
    <property type="match status" value="1"/>
</dbReference>
<organism evidence="3 4">
    <name type="scientific">Moritella marina ATCC 15381</name>
    <dbReference type="NCBI Taxonomy" id="1202962"/>
    <lineage>
        <taxon>Bacteria</taxon>
        <taxon>Pseudomonadati</taxon>
        <taxon>Pseudomonadota</taxon>
        <taxon>Gammaproteobacteria</taxon>
        <taxon>Alteromonadales</taxon>
        <taxon>Moritellaceae</taxon>
        <taxon>Moritella</taxon>
    </lineage>
</organism>
<dbReference type="InterPro" id="IPR035985">
    <property type="entry name" value="Ubiquitin-activating_enz"/>
</dbReference>
<sequence>MNQELHRILLRSGFRYTPAKQMPDKILLDTQDRRKGYYVKEYSTHGGVFSIALILQNDPYVQLPFAYILQIPDQYKGRLLPHINFGCFLCYVTQMEADWNSNNLDDTYCDVDKQIQLTLNNAVASAERGDPNDRELEGEFSAYWQSEDNLYLLTRPTKKASLTTMLAESELSNGNTYREYISVTSTQKKEREELAKWLIQRGFNERSLKEQSISTHYISVRPTRLAGLNWPPKNIREVLIWLKQVDHSARDHVANSLISKQLKRHLLLFDVEGQDELAIYLELNAAAVSYRRHSKNASKKSSMQHLIAKLSGKQACNQFKRLSVIRADRDTLLSRNLPRPNIGNLSKKRIALIGCGTIGSYIAGLLLRSGAGCGDKYWHLYDNDTFSPHNFARNALTAHDFGKYKATALAENLMQSVHIANNIKGIDTQFPIKSNILEKYDVIIDATGRPPVSKRLAAVVRTVQPEKRPVIIHAFNDGNGRASKVLVDNGDCCYGCMTSDPANYRNGIDLRFTNIDQEKERKISCGSTYTPYDAAVSHITAALAQEAALNTLEQVLPWNYSEHMLDGSRSKKPRILKHNSNCSICNE</sequence>
<dbReference type="AlphaFoldDB" id="A0A5J6WSX9"/>
<dbReference type="KEGG" id="mmaa:FR932_19925"/>
<proteinExistence type="predicted"/>
<dbReference type="PANTHER" id="PTHR43267">
    <property type="entry name" value="TRNA THREONYLCARBAMOYLADENOSINE DEHYDRATASE"/>
    <property type="match status" value="1"/>
</dbReference>
<dbReference type="RefSeq" id="WP_026032206.1">
    <property type="nucleotide sequence ID" value="NZ_ALOE01000026.1"/>
</dbReference>
<dbReference type="GO" id="GO:0061503">
    <property type="term" value="F:tRNA threonylcarbamoyladenosine dehydratase"/>
    <property type="evidence" value="ECO:0007669"/>
    <property type="project" value="TreeGrafter"/>
</dbReference>
<dbReference type="Pfam" id="PF00899">
    <property type="entry name" value="ThiF"/>
    <property type="match status" value="1"/>
</dbReference>
<dbReference type="EMBL" id="CP044399">
    <property type="protein sequence ID" value="QFI39920.1"/>
    <property type="molecule type" value="Genomic_DNA"/>
</dbReference>
<dbReference type="Pfam" id="PF14461">
    <property type="entry name" value="Prok-E2_B"/>
    <property type="match status" value="1"/>
</dbReference>
<accession>A0A5J6WSX9</accession>
<dbReference type="InterPro" id="IPR000594">
    <property type="entry name" value="ThiF_NAD_FAD-bd"/>
</dbReference>
<protein>
    <submittedName>
        <fullName evidence="3">Uncharacterized protein</fullName>
    </submittedName>
</protein>
<dbReference type="GO" id="GO:0008641">
    <property type="term" value="F:ubiquitin-like modifier activating enzyme activity"/>
    <property type="evidence" value="ECO:0007669"/>
    <property type="project" value="InterPro"/>
</dbReference>
<gene>
    <name evidence="3" type="ORF">FR932_19925</name>
</gene>
<dbReference type="GO" id="GO:0061504">
    <property type="term" value="P:cyclic threonylcarbamoyladenosine biosynthetic process"/>
    <property type="evidence" value="ECO:0007669"/>
    <property type="project" value="TreeGrafter"/>
</dbReference>
<evidence type="ECO:0000313" key="3">
    <source>
        <dbReference type="EMBL" id="QFI39920.1"/>
    </source>
</evidence>
<dbReference type="Proteomes" id="UP000327424">
    <property type="component" value="Chromosome"/>
</dbReference>
<dbReference type="CDD" id="cd01483">
    <property type="entry name" value="E1_enzyme_family"/>
    <property type="match status" value="1"/>
</dbReference>
<evidence type="ECO:0000313" key="4">
    <source>
        <dbReference type="Proteomes" id="UP000327424"/>
    </source>
</evidence>
<keyword evidence="4" id="KW-1185">Reference proteome</keyword>
<dbReference type="InterPro" id="IPR045886">
    <property type="entry name" value="ThiF/MoeB/HesA"/>
</dbReference>
<name>A0A5J6WSX9_MORMI</name>
<feature type="domain" description="Prokaryotic E2 family B" evidence="2">
    <location>
        <begin position="13"/>
        <end position="152"/>
    </location>
</feature>
<dbReference type="PANTHER" id="PTHR43267:SF1">
    <property type="entry name" value="TRNA THREONYLCARBAMOYLADENOSINE DEHYDRATASE"/>
    <property type="match status" value="1"/>
</dbReference>
<evidence type="ECO:0000259" key="2">
    <source>
        <dbReference type="Pfam" id="PF14461"/>
    </source>
</evidence>
<dbReference type="SUPFAM" id="SSF69572">
    <property type="entry name" value="Activating enzymes of the ubiquitin-like proteins"/>
    <property type="match status" value="1"/>
</dbReference>
<dbReference type="InterPro" id="IPR032701">
    <property type="entry name" value="Prok-E2_B_dom"/>
</dbReference>